<dbReference type="AlphaFoldDB" id="A0AAD8AFJ7"/>
<evidence type="ECO:0000313" key="3">
    <source>
        <dbReference type="Proteomes" id="UP001233999"/>
    </source>
</evidence>
<keyword evidence="3" id="KW-1185">Reference proteome</keyword>
<protein>
    <submittedName>
        <fullName evidence="2">Uncharacterized protein</fullName>
    </submittedName>
</protein>
<sequence>FPPQQQHPISPHGPAGHWVSPGPPPVMETPCHQYAGAATAAAPVPTYSWDIRPKDLRLSSHVTLEKPPVPATSTAADVELNGTAIKERLMANRLPESCV</sequence>
<proteinExistence type="predicted"/>
<gene>
    <name evidence="2" type="ORF">L9F63_011728</name>
</gene>
<comment type="caution">
    <text evidence="2">The sequence shown here is derived from an EMBL/GenBank/DDBJ whole genome shotgun (WGS) entry which is preliminary data.</text>
</comment>
<organism evidence="2 3">
    <name type="scientific">Diploptera punctata</name>
    <name type="common">Pacific beetle cockroach</name>
    <dbReference type="NCBI Taxonomy" id="6984"/>
    <lineage>
        <taxon>Eukaryota</taxon>
        <taxon>Metazoa</taxon>
        <taxon>Ecdysozoa</taxon>
        <taxon>Arthropoda</taxon>
        <taxon>Hexapoda</taxon>
        <taxon>Insecta</taxon>
        <taxon>Pterygota</taxon>
        <taxon>Neoptera</taxon>
        <taxon>Polyneoptera</taxon>
        <taxon>Dictyoptera</taxon>
        <taxon>Blattodea</taxon>
        <taxon>Blaberoidea</taxon>
        <taxon>Blaberidae</taxon>
        <taxon>Diplopterinae</taxon>
        <taxon>Diploptera</taxon>
    </lineage>
</organism>
<dbReference type="Proteomes" id="UP001233999">
    <property type="component" value="Unassembled WGS sequence"/>
</dbReference>
<reference evidence="2" key="1">
    <citation type="journal article" date="2023" name="IScience">
        <title>Live-bearing cockroach genome reveals convergent evolutionary mechanisms linked to viviparity in insects and beyond.</title>
        <authorList>
            <person name="Fouks B."/>
            <person name="Harrison M.C."/>
            <person name="Mikhailova A.A."/>
            <person name="Marchal E."/>
            <person name="English S."/>
            <person name="Carruthers M."/>
            <person name="Jennings E.C."/>
            <person name="Chiamaka E.L."/>
            <person name="Frigard R.A."/>
            <person name="Pippel M."/>
            <person name="Attardo G.M."/>
            <person name="Benoit J.B."/>
            <person name="Bornberg-Bauer E."/>
            <person name="Tobe S.S."/>
        </authorList>
    </citation>
    <scope>NUCLEOTIDE SEQUENCE</scope>
    <source>
        <strain evidence="2">Stay&amp;Tobe</strain>
    </source>
</reference>
<evidence type="ECO:0000256" key="1">
    <source>
        <dbReference type="SAM" id="MobiDB-lite"/>
    </source>
</evidence>
<feature type="non-terminal residue" evidence="2">
    <location>
        <position position="99"/>
    </location>
</feature>
<evidence type="ECO:0000313" key="2">
    <source>
        <dbReference type="EMBL" id="KAJ9597407.1"/>
    </source>
</evidence>
<dbReference type="EMBL" id="JASPKZ010001611">
    <property type="protein sequence ID" value="KAJ9597407.1"/>
    <property type="molecule type" value="Genomic_DNA"/>
</dbReference>
<feature type="region of interest" description="Disordered" evidence="1">
    <location>
        <begin position="1"/>
        <end position="24"/>
    </location>
</feature>
<accession>A0AAD8AFJ7</accession>
<reference evidence="2" key="2">
    <citation type="submission" date="2023-05" db="EMBL/GenBank/DDBJ databases">
        <authorList>
            <person name="Fouks B."/>
        </authorList>
    </citation>
    <scope>NUCLEOTIDE SEQUENCE</scope>
    <source>
        <strain evidence="2">Stay&amp;Tobe</strain>
        <tissue evidence="2">Testes</tissue>
    </source>
</reference>
<name>A0AAD8AFJ7_DIPPU</name>